<dbReference type="EMBL" id="RCZE01000004">
    <property type="protein sequence ID" value="TPG78967.1"/>
    <property type="molecule type" value="Genomic_DNA"/>
</dbReference>
<sequence length="80" mass="8608">MLLKSKPVGAELARDEGITFTIIIDCEAAIASKLGSYMDCVEHEAFVIKLNALRPNVACYAGCGTFAESAIVCYQSRAFT</sequence>
<name>A0A502HW42_9PSED</name>
<dbReference type="Proteomes" id="UP000317933">
    <property type="component" value="Unassembled WGS sequence"/>
</dbReference>
<evidence type="ECO:0000313" key="2">
    <source>
        <dbReference type="Proteomes" id="UP000317933"/>
    </source>
</evidence>
<organism evidence="1 2">
    <name type="scientific">Pseudomonas arsenicoxydans</name>
    <dbReference type="NCBI Taxonomy" id="702115"/>
    <lineage>
        <taxon>Bacteria</taxon>
        <taxon>Pseudomonadati</taxon>
        <taxon>Pseudomonadota</taxon>
        <taxon>Gammaproteobacteria</taxon>
        <taxon>Pseudomonadales</taxon>
        <taxon>Pseudomonadaceae</taxon>
        <taxon>Pseudomonas</taxon>
    </lineage>
</organism>
<protein>
    <submittedName>
        <fullName evidence="1">Uncharacterized protein</fullName>
    </submittedName>
</protein>
<comment type="caution">
    <text evidence="1">The sequence shown here is derived from an EMBL/GenBank/DDBJ whole genome shotgun (WGS) entry which is preliminary data.</text>
</comment>
<dbReference type="AlphaFoldDB" id="A0A502HW42"/>
<accession>A0A502HW42</accession>
<proteinExistence type="predicted"/>
<reference evidence="1 2" key="1">
    <citation type="journal article" date="2019" name="Environ. Microbiol.">
        <title>Species interactions and distinct microbial communities in high Arctic permafrost affected cryosols are associated with the CH4 and CO2 gas fluxes.</title>
        <authorList>
            <person name="Altshuler I."/>
            <person name="Hamel J."/>
            <person name="Turney S."/>
            <person name="Magnuson E."/>
            <person name="Levesque R."/>
            <person name="Greer C."/>
            <person name="Whyte L.G."/>
        </authorList>
    </citation>
    <scope>NUCLEOTIDE SEQUENCE [LARGE SCALE GENOMIC DNA]</scope>
    <source>
        <strain evidence="1 2">E3</strain>
    </source>
</reference>
<gene>
    <name evidence="1" type="ORF">EAH78_09905</name>
</gene>
<evidence type="ECO:0000313" key="1">
    <source>
        <dbReference type="EMBL" id="TPG78967.1"/>
    </source>
</evidence>